<proteinExistence type="predicted"/>
<dbReference type="AlphaFoldDB" id="A0A1W1W6K1"/>
<dbReference type="EMBL" id="FWWY01000001">
    <property type="protein sequence ID" value="SMC01917.1"/>
    <property type="molecule type" value="Genomic_DNA"/>
</dbReference>
<protein>
    <submittedName>
        <fullName evidence="1">Uncharacterized protein</fullName>
    </submittedName>
</protein>
<organism evidence="1 2">
    <name type="scientific">Sulfobacillus thermosulfidooxidans (strain DSM 9293 / VKM B-1269 / AT-1)</name>
    <dbReference type="NCBI Taxonomy" id="929705"/>
    <lineage>
        <taxon>Bacteria</taxon>
        <taxon>Bacillati</taxon>
        <taxon>Bacillota</taxon>
        <taxon>Clostridia</taxon>
        <taxon>Eubacteriales</taxon>
        <taxon>Clostridiales Family XVII. Incertae Sedis</taxon>
        <taxon>Sulfobacillus</taxon>
    </lineage>
</organism>
<reference evidence="2" key="1">
    <citation type="submission" date="2017-04" db="EMBL/GenBank/DDBJ databases">
        <authorList>
            <person name="Varghese N."/>
            <person name="Submissions S."/>
        </authorList>
    </citation>
    <scope>NUCLEOTIDE SEQUENCE [LARGE SCALE GENOMIC DNA]</scope>
    <source>
        <strain evidence="2">DSM 9293</strain>
    </source>
</reference>
<sequence length="66" mass="7253">MAETESRVGVWTPDAHGLMVMVPVPVSIVTGGQDAIRTWLQQHGFPATDWRVVWSVMVEPPEGGRP</sequence>
<keyword evidence="2" id="KW-1185">Reference proteome</keyword>
<accession>A0A1W1W6K1</accession>
<evidence type="ECO:0000313" key="2">
    <source>
        <dbReference type="Proteomes" id="UP000192660"/>
    </source>
</evidence>
<name>A0A1W1W6K1_SULTA</name>
<gene>
    <name evidence="1" type="ORF">SAMN00768000_0156</name>
</gene>
<evidence type="ECO:0000313" key="1">
    <source>
        <dbReference type="EMBL" id="SMC01917.1"/>
    </source>
</evidence>
<dbReference type="Proteomes" id="UP000192660">
    <property type="component" value="Unassembled WGS sequence"/>
</dbReference>